<gene>
    <name evidence="1" type="ORF">ECRASSUSDP1_LOCUS20534</name>
</gene>
<dbReference type="AlphaFoldDB" id="A0AAD1XU52"/>
<reference evidence="1" key="1">
    <citation type="submission" date="2023-07" db="EMBL/GenBank/DDBJ databases">
        <authorList>
            <consortium name="AG Swart"/>
            <person name="Singh M."/>
            <person name="Singh A."/>
            <person name="Seah K."/>
            <person name="Emmerich C."/>
        </authorList>
    </citation>
    <scope>NUCLEOTIDE SEQUENCE</scope>
    <source>
        <strain evidence="1">DP1</strain>
    </source>
</reference>
<organism evidence="1 2">
    <name type="scientific">Euplotes crassus</name>
    <dbReference type="NCBI Taxonomy" id="5936"/>
    <lineage>
        <taxon>Eukaryota</taxon>
        <taxon>Sar</taxon>
        <taxon>Alveolata</taxon>
        <taxon>Ciliophora</taxon>
        <taxon>Intramacronucleata</taxon>
        <taxon>Spirotrichea</taxon>
        <taxon>Hypotrichia</taxon>
        <taxon>Euplotida</taxon>
        <taxon>Euplotidae</taxon>
        <taxon>Moneuplotes</taxon>
    </lineage>
</organism>
<comment type="caution">
    <text evidence="1">The sequence shown here is derived from an EMBL/GenBank/DDBJ whole genome shotgun (WGS) entry which is preliminary data.</text>
</comment>
<protein>
    <submittedName>
        <fullName evidence="1">Uncharacterized protein</fullName>
    </submittedName>
</protein>
<dbReference type="Proteomes" id="UP001295684">
    <property type="component" value="Unassembled WGS sequence"/>
</dbReference>
<name>A0AAD1XU52_EUPCR</name>
<evidence type="ECO:0000313" key="1">
    <source>
        <dbReference type="EMBL" id="CAI2379125.1"/>
    </source>
</evidence>
<keyword evidence="2" id="KW-1185">Reference proteome</keyword>
<proteinExistence type="predicted"/>
<sequence>MNLSVANTFMLCPVNMLIDCVFIPITTSQMLPIIQEPQQIPDISAYCKCGLLNTGRFLTKTQTNANVVKKKQEPCLPRTKRIRSYNETNTESSNSEIQLKNVRLTDLPRKQKRKNRVFQRLSSFGSVNGKKTYICGTKNEEITASTMTIEPFFFKEEQQQPTSRIQRDSCWKCWFLKEFAQNLKSISYDPLVENLLGDLKQTRHDFQR</sequence>
<accession>A0AAD1XU52</accession>
<evidence type="ECO:0000313" key="2">
    <source>
        <dbReference type="Proteomes" id="UP001295684"/>
    </source>
</evidence>
<dbReference type="EMBL" id="CAMPGE010020946">
    <property type="protein sequence ID" value="CAI2379125.1"/>
    <property type="molecule type" value="Genomic_DNA"/>
</dbReference>